<name>A0A521BL22_9RHOB</name>
<dbReference type="EMBL" id="FXTE01000001">
    <property type="protein sequence ID" value="SMO47792.1"/>
    <property type="molecule type" value="Genomic_DNA"/>
</dbReference>
<dbReference type="Gene3D" id="1.25.40.10">
    <property type="entry name" value="Tetratricopeptide repeat domain"/>
    <property type="match status" value="1"/>
</dbReference>
<reference evidence="1 2" key="1">
    <citation type="submission" date="2017-05" db="EMBL/GenBank/DDBJ databases">
        <authorList>
            <person name="Varghese N."/>
            <person name="Submissions S."/>
        </authorList>
    </citation>
    <scope>NUCLEOTIDE SEQUENCE [LARGE SCALE GENOMIC DNA]</scope>
    <source>
        <strain evidence="1 2">DSM 28009</strain>
    </source>
</reference>
<keyword evidence="2" id="KW-1185">Reference proteome</keyword>
<dbReference type="OrthoDB" id="7060708at2"/>
<dbReference type="InterPro" id="IPR011990">
    <property type="entry name" value="TPR-like_helical_dom_sf"/>
</dbReference>
<organism evidence="1 2">
    <name type="scientific">Ruegeria faecimaris</name>
    <dbReference type="NCBI Taxonomy" id="686389"/>
    <lineage>
        <taxon>Bacteria</taxon>
        <taxon>Pseudomonadati</taxon>
        <taxon>Pseudomonadota</taxon>
        <taxon>Alphaproteobacteria</taxon>
        <taxon>Rhodobacterales</taxon>
        <taxon>Roseobacteraceae</taxon>
        <taxon>Ruegeria</taxon>
    </lineage>
</organism>
<sequence length="672" mass="76248">MKPEKGVFIGQRKDRMGARLLMMLTCIRLAEDFDTSYRVNWFPKGADAPELDQPQELFSQEWMDEHFLSTESFDALGENSLPIWSFQGDATPDRLISHLNSGRSVVVEEGFEVLAFQWEDIEQIRPRYREFIHKIGFTDEIRTIMEKADAKLSGKGVSAYHIRRGDILNGLPWKHTTWPAKIEPEELYAAHLGKNAGCAAIMFSDQPELVARFQVQFPHLMQMSDIADLSSLTRAQRDFLELYTMSRADQLIAPYVSAFSMAAARISGQQGKVFRDVLNEDEVKRANEQVIARLHRGPEEFLNLSEAAHIYAKASFYLHGLGAGDRAEEALELVQPLMDAGSDNAFLPLLQALNYFYLNRWAEALEMTEAAFENPHIWPEDFAVVTALQAAIFGGQKKRWKAAQVFSRAFWTKPMRPDVIIFGSRLLYREQIAQRAMPPMDWVMQKAIRRPWFNYNAHVAQRKVLGRPPCNFDLILLDWASLSVDQRARRLTSNRSRLQTLADGLESSTQLPEDVCISREDPRFEGVQSLLRLHLGDTSLAQSLDIARKVAKRLPDNPLYLKRLAELYEKDGDFVNGRLAMADALACDPGNPFLVFAMGQYLERNGAEEQGQNQIIQAGELDDNTAAIQGEAGRIYLQRGEKQNARVHLSKAHALCPTLKRYSNQLKRAGGK</sequence>
<proteinExistence type="predicted"/>
<protein>
    <submittedName>
        <fullName evidence="1">Uncharacterized protein</fullName>
    </submittedName>
</protein>
<evidence type="ECO:0000313" key="1">
    <source>
        <dbReference type="EMBL" id="SMO47792.1"/>
    </source>
</evidence>
<dbReference type="RefSeq" id="WP_142634442.1">
    <property type="nucleotide sequence ID" value="NZ_FXTE01000001.1"/>
</dbReference>
<evidence type="ECO:0000313" key="2">
    <source>
        <dbReference type="Proteomes" id="UP000319555"/>
    </source>
</evidence>
<accession>A0A521BL22</accession>
<dbReference type="Proteomes" id="UP000319555">
    <property type="component" value="Unassembled WGS sequence"/>
</dbReference>
<dbReference type="AlphaFoldDB" id="A0A521BL22"/>
<gene>
    <name evidence="1" type="ORF">SAMN06265380_101919</name>
</gene>
<dbReference type="SUPFAM" id="SSF48452">
    <property type="entry name" value="TPR-like"/>
    <property type="match status" value="1"/>
</dbReference>